<dbReference type="SUPFAM" id="SSF52540">
    <property type="entry name" value="P-loop containing nucleoside triphosphate hydrolases"/>
    <property type="match status" value="2"/>
</dbReference>
<evidence type="ECO:0000259" key="2">
    <source>
        <dbReference type="Pfam" id="PF08751"/>
    </source>
</evidence>
<dbReference type="NCBIfam" id="NF041492">
    <property type="entry name" value="MobF"/>
    <property type="match status" value="1"/>
</dbReference>
<dbReference type="SUPFAM" id="SSF55464">
    <property type="entry name" value="Origin of replication-binding domain, RBD-like"/>
    <property type="match status" value="1"/>
</dbReference>
<proteinExistence type="predicted"/>
<feature type="domain" description="TrwC relaxase" evidence="2">
    <location>
        <begin position="14"/>
        <end position="309"/>
    </location>
</feature>
<dbReference type="AlphaFoldDB" id="A0A7G9R5E5"/>
<dbReference type="KEGG" id="pei:H9L10_00280"/>
<sequence length="888" mass="95407">MHGGVKFYRGSAVAARSYVEADRSRADDYYLAEGTGLATRFVATTGPDSPATVLEAGALDGPAYERWVAGYDAETGAAKGQLRTDERGLRFVEVVVNGPKTWSLAASLHPEIAAAYDTAQEKAAREIIGWLAEHATTRVGPRGRQVQVPVDRLEAAVVRHHTSRAGDPHRHLHLQVNARVLAGGKWRGLHSVGVVDFIQAVNGIGHAAVACDLDFRRALAARGYHLDPASGEVAELAPYAGRFSARAAQIGRNIDRYEAAWRTEHPGAEPDQRLRRTWDRRAWAQARPDKVTPTSGADLVARWREELHDLGFTPPRPDPDLGAGLVGTAVGRVNRDAVADLVLTRLGARRSAWNAADIRGETEQIVAGLDVITAPTVRGELVEDLTTRAVYRCVPLLDRGDVPEHVRALTSRRVLDVESDITTRLAARANHPGTPDPVGARSGGRALDPAQRGAVGAMAGTARLVVVEGAAGAGKTTTLAAARDLLDVQGHRLVVVTPTMKAAQVVQAETGADAFSAAWLAHHHGHRWDSDGHRWHEPGPVHPLARLLPGDLLVVDEAGMLDQDTAQALLQVADTAGARLALVGDPHQLPAVGRGGVLDHAIRWATPDAHVLLDGIHRFDDPDYAALTLLMRTGQDPAHVFDALHDRGQVVLHPTAVERTAALARVDGLVIADTRDQIAALNAAIRDHRRTERTSPTAPAVTTRAGETLAAGDLVATRRNHPDLRVANRDRWTITAVEKDGSVVVGGRRGTRHLPADYVQDHLELAYATTVHGAQGDTVPAAHFLLDETTGAAATYVAMTRGRHTNTAHLVADTLEGARAQWVTTFSRDRADLGPAHAIDQALEDIDRYGPQAPASLLYSPVVPAPRRAPERTPWRPTSPDRSPHIGR</sequence>
<gene>
    <name evidence="3" type="ORF">H9L10_00280</name>
</gene>
<dbReference type="EMBL" id="CP060712">
    <property type="protein sequence ID" value="QNN50820.1"/>
    <property type="molecule type" value="Genomic_DNA"/>
</dbReference>
<accession>A0A7G9R5E5</accession>
<evidence type="ECO:0000256" key="1">
    <source>
        <dbReference type="SAM" id="MobiDB-lite"/>
    </source>
</evidence>
<dbReference type="InterPro" id="IPR014862">
    <property type="entry name" value="TrwC"/>
</dbReference>
<dbReference type="CDD" id="cd17933">
    <property type="entry name" value="DEXSc_RecD-like"/>
    <property type="match status" value="1"/>
</dbReference>
<dbReference type="Gene3D" id="3.40.50.300">
    <property type="entry name" value="P-loop containing nucleotide triphosphate hydrolases"/>
    <property type="match status" value="2"/>
</dbReference>
<dbReference type="CDD" id="cd18809">
    <property type="entry name" value="SF1_C_RecD"/>
    <property type="match status" value="1"/>
</dbReference>
<dbReference type="InterPro" id="IPR027417">
    <property type="entry name" value="P-loop_NTPase"/>
</dbReference>
<evidence type="ECO:0000313" key="4">
    <source>
        <dbReference type="Proteomes" id="UP000515976"/>
    </source>
</evidence>
<dbReference type="Pfam" id="PF08751">
    <property type="entry name" value="TrwC"/>
    <property type="match status" value="1"/>
</dbReference>
<feature type="region of interest" description="Disordered" evidence="1">
    <location>
        <begin position="857"/>
        <end position="888"/>
    </location>
</feature>
<keyword evidence="4" id="KW-1185">Reference proteome</keyword>
<dbReference type="Proteomes" id="UP000515976">
    <property type="component" value="Chromosome"/>
</dbReference>
<dbReference type="Pfam" id="PF13604">
    <property type="entry name" value="AAA_30"/>
    <property type="match status" value="1"/>
</dbReference>
<evidence type="ECO:0000313" key="3">
    <source>
        <dbReference type="EMBL" id="QNN50820.1"/>
    </source>
</evidence>
<dbReference type="Gene3D" id="2.30.30.940">
    <property type="match status" value="1"/>
</dbReference>
<protein>
    <submittedName>
        <fullName evidence="3">AAA family ATPase</fullName>
    </submittedName>
</protein>
<organism evidence="3 4">
    <name type="scientific">Phycicoccus endophyticus</name>
    <dbReference type="NCBI Taxonomy" id="1690220"/>
    <lineage>
        <taxon>Bacteria</taxon>
        <taxon>Bacillati</taxon>
        <taxon>Actinomycetota</taxon>
        <taxon>Actinomycetes</taxon>
        <taxon>Micrococcales</taxon>
        <taxon>Intrasporangiaceae</taxon>
        <taxon>Phycicoccus</taxon>
    </lineage>
</organism>
<reference evidence="3 4" key="1">
    <citation type="submission" date="2020-08" db="EMBL/GenBank/DDBJ databases">
        <title>Genome sequence of Phycicoccus endophyticus JCM 31784T.</title>
        <authorList>
            <person name="Hyun D.-W."/>
            <person name="Bae J.-W."/>
        </authorList>
    </citation>
    <scope>NUCLEOTIDE SEQUENCE [LARGE SCALE GENOMIC DNA]</scope>
    <source>
        <strain evidence="3 4">JCM 31784</strain>
    </source>
</reference>
<name>A0A7G9R5E5_9MICO</name>